<feature type="region of interest" description="Disordered" evidence="1">
    <location>
        <begin position="427"/>
        <end position="519"/>
    </location>
</feature>
<evidence type="ECO:0000313" key="3">
    <source>
        <dbReference type="Proteomes" id="UP000723463"/>
    </source>
</evidence>
<dbReference type="AlphaFoldDB" id="A0A9P6F4H2"/>
<feature type="compositionally biased region" description="Low complexity" evidence="1">
    <location>
        <begin position="320"/>
        <end position="337"/>
    </location>
</feature>
<feature type="compositionally biased region" description="Basic and acidic residues" evidence="1">
    <location>
        <begin position="49"/>
        <end position="70"/>
    </location>
</feature>
<feature type="region of interest" description="Disordered" evidence="1">
    <location>
        <begin position="265"/>
        <end position="371"/>
    </location>
</feature>
<organism evidence="2 3">
    <name type="scientific">Mortierella hygrophila</name>
    <dbReference type="NCBI Taxonomy" id="979708"/>
    <lineage>
        <taxon>Eukaryota</taxon>
        <taxon>Fungi</taxon>
        <taxon>Fungi incertae sedis</taxon>
        <taxon>Mucoromycota</taxon>
        <taxon>Mortierellomycotina</taxon>
        <taxon>Mortierellomycetes</taxon>
        <taxon>Mortierellales</taxon>
        <taxon>Mortierellaceae</taxon>
        <taxon>Mortierella</taxon>
    </lineage>
</organism>
<feature type="compositionally biased region" description="Low complexity" evidence="1">
    <location>
        <begin position="821"/>
        <end position="832"/>
    </location>
</feature>
<dbReference type="PANTHER" id="PTHR24419:SF18">
    <property type="entry name" value="SERINE_THREONINE-PROTEIN KINASE HASPIN"/>
    <property type="match status" value="1"/>
</dbReference>
<feature type="compositionally biased region" description="Polar residues" evidence="1">
    <location>
        <begin position="442"/>
        <end position="458"/>
    </location>
</feature>
<dbReference type="EMBL" id="JAAAXW010000131">
    <property type="protein sequence ID" value="KAF9542721.1"/>
    <property type="molecule type" value="Genomic_DNA"/>
</dbReference>
<dbReference type="GO" id="GO:0005634">
    <property type="term" value="C:nucleus"/>
    <property type="evidence" value="ECO:0007669"/>
    <property type="project" value="TreeGrafter"/>
</dbReference>
<sequence>MDMLGPASLRSRHPSKSSLKTYGGRRSRQQQLNTRTDERDDGTGNGAHGGEREGEDYRPPARQLLDWDRLERDRRARLERQAKEQERLAQAEDETAFLKQDVDLEALLYSDHEDHFEESASEPYGESTLRDSWKGGGALLRGEVVPSTQESDDDDNRSHYSQTRRLSKPRMSMATQQQHPPVRTRGHRPVVTPSSHTADADLEFEMPRRASTTASAPARTSILSGRSSIGEKSVGRVSFSFDVAESRIPEALSTSQRRKVMIQEEPFFKQAPQEEDEDEEEEPEDEVLFRTPSFDILKKMRELPKPNIPEPRANPFGFRPLSSTSGPTSPSPLLLGGQDKGLLREFAVSTPSPEPTPPIIDIFDNPFMSPDSPTVKRAMDILRKREQQLKEIQAASQASASSSGMDLDKANEARASRYKIGDIFADIEQDVNQQQRKRPSFSRETTPERISTTGMSQSADDKSLGKQDESEELALGKRISSIEITPRRLQAKQRKTAPHDSDSPTRLLGSRGHFSPKTTFDNVLEDLPVRPLNLFLDRDIPRDEDNSDLDLLFTRSRNNRRSPPPSTSAVSNKRAGVDPSRLLWPPKDDQENKPEQYTRAISASPFTTTSSTMDGKSTQRRATFSRTDWLKSPSPQPAPLSNIASSQDDALIQKPLSEQQQSQQPLQPSVQQLQQYRPIRSLRRPQAVLVSDTKKAAFKPTLLDLLTICDQQFFDQFEDSESAGVANRACLAAGSDGSRKSKAIVDFEAVLPKCMAPSLTKIGEASYSEVYTVDLPIRRHEQRIRNLAQQSPDGTPNLFQSPRLNTYVKESADDDLNPQDTSGTHGSTTSGERSTKLVMKVLPFHGDDLDALPSGLSSPMKGARRTRSRGAVAAAPELLALEDIYREATVSTQIMHGWKGFIGSFGALVVKGRYPKAFLSAWDRFRKENGTESDRPDHYTSGQLYCIILLPYGGVDLEHCSLTNWRQAWAVLTQVAASLESKEQAPFWFEHRDLHWGNILVKGTRQKQIAFSRRDLQQQQPSSSSLLPSRQRTSDPRLFRNIPTFGIVVQMIDFTLARVQGDKGNLIYMDLEKDEDLFKGHGDYQFDIYRKMRRQIGKDWTVSCPKTNLFVSGLW</sequence>
<keyword evidence="3" id="KW-1185">Reference proteome</keyword>
<dbReference type="GO" id="GO:0000278">
    <property type="term" value="P:mitotic cell cycle"/>
    <property type="evidence" value="ECO:0007669"/>
    <property type="project" value="TreeGrafter"/>
</dbReference>
<dbReference type="SUPFAM" id="SSF56112">
    <property type="entry name" value="Protein kinase-like (PK-like)"/>
    <property type="match status" value="1"/>
</dbReference>
<feature type="region of interest" description="Disordered" evidence="1">
    <location>
        <begin position="1013"/>
        <end position="1033"/>
    </location>
</feature>
<proteinExistence type="predicted"/>
<dbReference type="PANTHER" id="PTHR24419">
    <property type="entry name" value="INTERLEUKIN-1 RECEPTOR-ASSOCIATED KINASE"/>
    <property type="match status" value="1"/>
</dbReference>
<dbReference type="Proteomes" id="UP000723463">
    <property type="component" value="Unassembled WGS sequence"/>
</dbReference>
<dbReference type="Gene3D" id="1.10.510.10">
    <property type="entry name" value="Transferase(Phosphotransferase) domain 1"/>
    <property type="match status" value="1"/>
</dbReference>
<dbReference type="GO" id="GO:0005737">
    <property type="term" value="C:cytoplasm"/>
    <property type="evidence" value="ECO:0007669"/>
    <property type="project" value="TreeGrafter"/>
</dbReference>
<dbReference type="GO" id="GO:0035556">
    <property type="term" value="P:intracellular signal transduction"/>
    <property type="evidence" value="ECO:0007669"/>
    <property type="project" value="TreeGrafter"/>
</dbReference>
<dbReference type="Gene3D" id="3.30.200.20">
    <property type="entry name" value="Phosphorylase Kinase, domain 1"/>
    <property type="match status" value="1"/>
</dbReference>
<reference evidence="2" key="1">
    <citation type="journal article" date="2020" name="Fungal Divers.">
        <title>Resolving the Mortierellaceae phylogeny through synthesis of multi-gene phylogenetics and phylogenomics.</title>
        <authorList>
            <person name="Vandepol N."/>
            <person name="Liber J."/>
            <person name="Desiro A."/>
            <person name="Na H."/>
            <person name="Kennedy M."/>
            <person name="Barry K."/>
            <person name="Grigoriev I.V."/>
            <person name="Miller A.N."/>
            <person name="O'Donnell K."/>
            <person name="Stajich J.E."/>
            <person name="Bonito G."/>
        </authorList>
    </citation>
    <scope>NUCLEOTIDE SEQUENCE</scope>
    <source>
        <strain evidence="2">NRRL 2591</strain>
    </source>
</reference>
<feature type="compositionally biased region" description="Low complexity" evidence="1">
    <location>
        <begin position="393"/>
        <end position="403"/>
    </location>
</feature>
<feature type="compositionally biased region" description="Acidic residues" evidence="1">
    <location>
        <begin position="273"/>
        <end position="286"/>
    </location>
</feature>
<evidence type="ECO:0000256" key="1">
    <source>
        <dbReference type="SAM" id="MobiDB-lite"/>
    </source>
</evidence>
<feature type="compositionally biased region" description="Low complexity" evidence="1">
    <location>
        <begin position="1017"/>
        <end position="1031"/>
    </location>
</feature>
<comment type="caution">
    <text evidence="2">The sequence shown here is derived from an EMBL/GenBank/DDBJ whole genome shotgun (WGS) entry which is preliminary data.</text>
</comment>
<feature type="region of interest" description="Disordered" evidence="1">
    <location>
        <begin position="1"/>
        <end position="70"/>
    </location>
</feature>
<feature type="compositionally biased region" description="Basic and acidic residues" evidence="1">
    <location>
        <begin position="586"/>
        <end position="596"/>
    </location>
</feature>
<evidence type="ECO:0000313" key="2">
    <source>
        <dbReference type="EMBL" id="KAF9542721.1"/>
    </source>
</evidence>
<feature type="compositionally biased region" description="Basic and acidic residues" evidence="1">
    <location>
        <begin position="459"/>
        <end position="468"/>
    </location>
</feature>
<name>A0A9P6F4H2_9FUNG</name>
<dbReference type="InterPro" id="IPR011009">
    <property type="entry name" value="Kinase-like_dom_sf"/>
</dbReference>
<feature type="region of interest" description="Disordered" evidence="1">
    <location>
        <begin position="113"/>
        <end position="219"/>
    </location>
</feature>
<feature type="region of interest" description="Disordered" evidence="1">
    <location>
        <begin position="552"/>
        <end position="643"/>
    </location>
</feature>
<protein>
    <submittedName>
        <fullName evidence="2">Uncharacterized protein</fullName>
    </submittedName>
</protein>
<feature type="region of interest" description="Disordered" evidence="1">
    <location>
        <begin position="812"/>
        <end position="833"/>
    </location>
</feature>
<dbReference type="GO" id="GO:0072354">
    <property type="term" value="F:histone H3T3 kinase activity"/>
    <property type="evidence" value="ECO:0007669"/>
    <property type="project" value="TreeGrafter"/>
</dbReference>
<accession>A0A9P6F4H2</accession>
<feature type="compositionally biased region" description="Low complexity" evidence="1">
    <location>
        <begin position="209"/>
        <end position="219"/>
    </location>
</feature>
<feature type="compositionally biased region" description="Polar residues" evidence="1">
    <location>
        <begin position="599"/>
        <end position="626"/>
    </location>
</feature>
<feature type="region of interest" description="Disordered" evidence="1">
    <location>
        <begin position="386"/>
        <end position="410"/>
    </location>
</feature>
<gene>
    <name evidence="2" type="ORF">EC957_001702</name>
</gene>
<dbReference type="Pfam" id="PF12330">
    <property type="entry name" value="Haspin_kinase"/>
    <property type="match status" value="1"/>
</dbReference>